<evidence type="ECO:0000256" key="2">
    <source>
        <dbReference type="ARBA" id="ARBA00011903"/>
    </source>
</evidence>
<evidence type="ECO:0000256" key="6">
    <source>
        <dbReference type="ARBA" id="ARBA00022840"/>
    </source>
</evidence>
<organism evidence="10 11">
    <name type="scientific">Chryseomicrobium palamuruense</name>
    <dbReference type="NCBI Taxonomy" id="682973"/>
    <lineage>
        <taxon>Bacteria</taxon>
        <taxon>Bacillati</taxon>
        <taxon>Bacillota</taxon>
        <taxon>Bacilli</taxon>
        <taxon>Bacillales</taxon>
        <taxon>Caryophanaceae</taxon>
        <taxon>Chryseomicrobium</taxon>
    </lineage>
</organism>
<keyword evidence="3 10" id="KW-0808">Transferase</keyword>
<keyword evidence="5 10" id="KW-0418">Kinase</keyword>
<evidence type="ECO:0000313" key="10">
    <source>
        <dbReference type="EMBL" id="MFC4354195.1"/>
    </source>
</evidence>
<sequence length="234" mass="26191">MAKKNKVVVEQSRKIVVETHPKSLISEQYRTTRTNINFSVPAGELRTLLFTSSVQAEGKSTTSVNLAHLFAQEGKKVIFIDCDMRKPTLHLTMHSDNTMGLSNFLTAQGTLDQVIKHTEGSNLSFITSGPIPPNPSELIASNKFNELVATLKEEYDMVIFDAPPLLSVTDAQILANKADGTILVIRSGNTDKESARRAKELLEASQAKVLGVILNQYKFEKEHYYYYQYYGEEE</sequence>
<dbReference type="PANTHER" id="PTHR32309:SF13">
    <property type="entry name" value="FERRIC ENTEROBACTIN TRANSPORT PROTEIN FEPE"/>
    <property type="match status" value="1"/>
</dbReference>
<evidence type="ECO:0000256" key="4">
    <source>
        <dbReference type="ARBA" id="ARBA00022741"/>
    </source>
</evidence>
<comment type="similarity">
    <text evidence="1">Belongs to the CpsD/CapB family.</text>
</comment>
<comment type="caution">
    <text evidence="10">The sequence shown here is derived from an EMBL/GenBank/DDBJ whole genome shotgun (WGS) entry which is preliminary data.</text>
</comment>
<dbReference type="PANTHER" id="PTHR32309">
    <property type="entry name" value="TYROSINE-PROTEIN KINASE"/>
    <property type="match status" value="1"/>
</dbReference>
<dbReference type="EC" id="2.7.10.2" evidence="2"/>
<evidence type="ECO:0000313" key="11">
    <source>
        <dbReference type="Proteomes" id="UP001595733"/>
    </source>
</evidence>
<comment type="catalytic activity">
    <reaction evidence="8">
        <text>L-tyrosyl-[protein] + ATP = O-phospho-L-tyrosyl-[protein] + ADP + H(+)</text>
        <dbReference type="Rhea" id="RHEA:10596"/>
        <dbReference type="Rhea" id="RHEA-COMP:10136"/>
        <dbReference type="Rhea" id="RHEA-COMP:20101"/>
        <dbReference type="ChEBI" id="CHEBI:15378"/>
        <dbReference type="ChEBI" id="CHEBI:30616"/>
        <dbReference type="ChEBI" id="CHEBI:46858"/>
        <dbReference type="ChEBI" id="CHEBI:61978"/>
        <dbReference type="ChEBI" id="CHEBI:456216"/>
        <dbReference type="EC" id="2.7.10.2"/>
    </reaction>
</comment>
<name>A0ABV8UTD8_9BACL</name>
<dbReference type="Pfam" id="PF13614">
    <property type="entry name" value="AAA_31"/>
    <property type="match status" value="1"/>
</dbReference>
<dbReference type="GO" id="GO:0004715">
    <property type="term" value="F:non-membrane spanning protein tyrosine kinase activity"/>
    <property type="evidence" value="ECO:0007669"/>
    <property type="project" value="UniProtKB-EC"/>
</dbReference>
<evidence type="ECO:0000256" key="5">
    <source>
        <dbReference type="ARBA" id="ARBA00022777"/>
    </source>
</evidence>
<feature type="domain" description="AAA" evidence="9">
    <location>
        <begin position="58"/>
        <end position="186"/>
    </location>
</feature>
<dbReference type="InterPro" id="IPR005702">
    <property type="entry name" value="Wzc-like_C"/>
</dbReference>
<proteinExistence type="inferred from homology"/>
<protein>
    <recommendedName>
        <fullName evidence="2">non-specific protein-tyrosine kinase</fullName>
        <ecNumber evidence="2">2.7.10.2</ecNumber>
    </recommendedName>
</protein>
<dbReference type="InterPro" id="IPR050445">
    <property type="entry name" value="Bact_polysacc_biosynth/exp"/>
</dbReference>
<dbReference type="InterPro" id="IPR025669">
    <property type="entry name" value="AAA_dom"/>
</dbReference>
<evidence type="ECO:0000256" key="8">
    <source>
        <dbReference type="ARBA" id="ARBA00051245"/>
    </source>
</evidence>
<dbReference type="NCBIfam" id="TIGR01007">
    <property type="entry name" value="eps_fam"/>
    <property type="match status" value="1"/>
</dbReference>
<dbReference type="InterPro" id="IPR027417">
    <property type="entry name" value="P-loop_NTPase"/>
</dbReference>
<gene>
    <name evidence="10" type="ORF">ACFO0S_03800</name>
</gene>
<dbReference type="Proteomes" id="UP001595733">
    <property type="component" value="Unassembled WGS sequence"/>
</dbReference>
<reference evidence="11" key="1">
    <citation type="journal article" date="2019" name="Int. J. Syst. Evol. Microbiol.">
        <title>The Global Catalogue of Microorganisms (GCM) 10K type strain sequencing project: providing services to taxonomists for standard genome sequencing and annotation.</title>
        <authorList>
            <consortium name="The Broad Institute Genomics Platform"/>
            <consortium name="The Broad Institute Genome Sequencing Center for Infectious Disease"/>
            <person name="Wu L."/>
            <person name="Ma J."/>
        </authorList>
    </citation>
    <scope>NUCLEOTIDE SEQUENCE [LARGE SCALE GENOMIC DNA]</scope>
    <source>
        <strain evidence="11">CCUG 50353</strain>
    </source>
</reference>
<dbReference type="RefSeq" id="WP_378140344.1">
    <property type="nucleotide sequence ID" value="NZ_JBHSEF010000009.1"/>
</dbReference>
<dbReference type="Gene3D" id="3.40.50.300">
    <property type="entry name" value="P-loop containing nucleotide triphosphate hydrolases"/>
    <property type="match status" value="1"/>
</dbReference>
<dbReference type="EMBL" id="JBHSEF010000009">
    <property type="protein sequence ID" value="MFC4354195.1"/>
    <property type="molecule type" value="Genomic_DNA"/>
</dbReference>
<keyword evidence="4" id="KW-0547">Nucleotide-binding</keyword>
<dbReference type="SUPFAM" id="SSF52540">
    <property type="entry name" value="P-loop containing nucleoside triphosphate hydrolases"/>
    <property type="match status" value="1"/>
</dbReference>
<keyword evidence="11" id="KW-1185">Reference proteome</keyword>
<evidence type="ECO:0000256" key="7">
    <source>
        <dbReference type="ARBA" id="ARBA00023137"/>
    </source>
</evidence>
<evidence type="ECO:0000259" key="9">
    <source>
        <dbReference type="Pfam" id="PF13614"/>
    </source>
</evidence>
<dbReference type="CDD" id="cd05387">
    <property type="entry name" value="BY-kinase"/>
    <property type="match status" value="1"/>
</dbReference>
<accession>A0ABV8UTD8</accession>
<keyword evidence="7" id="KW-0829">Tyrosine-protein kinase</keyword>
<keyword evidence="6" id="KW-0067">ATP-binding</keyword>
<evidence type="ECO:0000256" key="1">
    <source>
        <dbReference type="ARBA" id="ARBA00007316"/>
    </source>
</evidence>
<evidence type="ECO:0000256" key="3">
    <source>
        <dbReference type="ARBA" id="ARBA00022679"/>
    </source>
</evidence>